<dbReference type="FunFam" id="1.10.1040.10:FF:000017">
    <property type="entry name" value="2-dehydropantoate 2-reductase"/>
    <property type="match status" value="1"/>
</dbReference>
<evidence type="ECO:0000313" key="14">
    <source>
        <dbReference type="EMBL" id="RRR73773.1"/>
    </source>
</evidence>
<evidence type="ECO:0000256" key="11">
    <source>
        <dbReference type="RuleBase" id="RU362068"/>
    </source>
</evidence>
<dbReference type="InterPro" id="IPR050838">
    <property type="entry name" value="Ketopantoate_reductase"/>
</dbReference>
<evidence type="ECO:0000256" key="4">
    <source>
        <dbReference type="ARBA" id="ARBA00013014"/>
    </source>
</evidence>
<keyword evidence="8 11" id="KW-0560">Oxidoreductase</keyword>
<organism evidence="14 15">
    <name type="scientific">Candidatus Viridilinea halotolerans</name>
    <dbReference type="NCBI Taxonomy" id="2491704"/>
    <lineage>
        <taxon>Bacteria</taxon>
        <taxon>Bacillati</taxon>
        <taxon>Chloroflexota</taxon>
        <taxon>Chloroflexia</taxon>
        <taxon>Chloroflexales</taxon>
        <taxon>Chloroflexineae</taxon>
        <taxon>Oscillochloridaceae</taxon>
        <taxon>Candidatus Viridilinea</taxon>
    </lineage>
</organism>
<dbReference type="InterPro" id="IPR013752">
    <property type="entry name" value="KPA_reductase"/>
</dbReference>
<evidence type="ECO:0000256" key="8">
    <source>
        <dbReference type="ARBA" id="ARBA00023002"/>
    </source>
</evidence>
<evidence type="ECO:0000259" key="12">
    <source>
        <dbReference type="Pfam" id="PF02558"/>
    </source>
</evidence>
<keyword evidence="6 11" id="KW-0566">Pantothenate biosynthesis</keyword>
<dbReference type="InterPro" id="IPR008927">
    <property type="entry name" value="6-PGluconate_DH-like_C_sf"/>
</dbReference>
<comment type="caution">
    <text evidence="14">The sequence shown here is derived from an EMBL/GenBank/DDBJ whole genome shotgun (WGS) entry which is preliminary data.</text>
</comment>
<protein>
    <recommendedName>
        <fullName evidence="5 11">2-dehydropantoate 2-reductase</fullName>
        <ecNumber evidence="4 11">1.1.1.169</ecNumber>
    </recommendedName>
    <alternativeName>
        <fullName evidence="9 11">Ketopantoate reductase</fullName>
    </alternativeName>
</protein>
<sequence>MHITIIGAGALGGLIGFHLAKVTDVTLLDPWAEHVAAINAHGLVCETGGQVAAQPLRAVMAAGHVAPADIALVLVKAHQTPWAATVAAQVLAPHGVAYTLQNGLGNYEQLVATLGAARVGQGVTTLGATLLGAGRVRQAGFGPTTLGSEPDHQRALVVADLLTKSGLVAHVSPDLDGLIWGKLLVNVGINALSAILRVPNGALVTNSAARQLLEAVVHEAAAVAAAKGIALPYADPVAQTLEVARATAQNRSSMLQDILRGSPSEIGAINGAIVRAGAQLGVPTPLNAMLTTLVAAVETLHEA</sequence>
<reference evidence="14 15" key="1">
    <citation type="submission" date="2018-12" db="EMBL/GenBank/DDBJ databases">
        <title>Genome Sequence of Candidatus Viridilinea halotolerans isolated from saline sulfide-rich spring.</title>
        <authorList>
            <person name="Grouzdev D.S."/>
            <person name="Burganskaya E.I."/>
            <person name="Krutkina M.S."/>
            <person name="Sukhacheva M.V."/>
            <person name="Gorlenko V.M."/>
        </authorList>
    </citation>
    <scope>NUCLEOTIDE SEQUENCE [LARGE SCALE GENOMIC DNA]</scope>
    <source>
        <strain evidence="14">Chok-6</strain>
    </source>
</reference>
<feature type="domain" description="Ketopantoate reductase N-terminal" evidence="12">
    <location>
        <begin position="3"/>
        <end position="148"/>
    </location>
</feature>
<gene>
    <name evidence="14" type="ORF">EI684_08345</name>
</gene>
<dbReference type="Gene3D" id="1.10.1040.10">
    <property type="entry name" value="N-(1-d-carboxylethyl)-l-norvaline Dehydrogenase, domain 2"/>
    <property type="match status" value="1"/>
</dbReference>
<dbReference type="InterPro" id="IPR013328">
    <property type="entry name" value="6PGD_dom2"/>
</dbReference>
<dbReference type="InterPro" id="IPR003710">
    <property type="entry name" value="ApbA"/>
</dbReference>
<dbReference type="GO" id="GO:0005737">
    <property type="term" value="C:cytoplasm"/>
    <property type="evidence" value="ECO:0007669"/>
    <property type="project" value="TreeGrafter"/>
</dbReference>
<dbReference type="NCBIfam" id="TIGR00745">
    <property type="entry name" value="apbA_panE"/>
    <property type="match status" value="1"/>
</dbReference>
<accession>A0A426U2B9</accession>
<name>A0A426U2B9_9CHLR</name>
<proteinExistence type="inferred from homology"/>
<keyword evidence="7 11" id="KW-0521">NADP</keyword>
<evidence type="ECO:0000259" key="13">
    <source>
        <dbReference type="Pfam" id="PF08546"/>
    </source>
</evidence>
<dbReference type="PANTHER" id="PTHR43765">
    <property type="entry name" value="2-DEHYDROPANTOATE 2-REDUCTASE-RELATED"/>
    <property type="match status" value="1"/>
</dbReference>
<dbReference type="GO" id="GO:0008677">
    <property type="term" value="F:2-dehydropantoate 2-reductase activity"/>
    <property type="evidence" value="ECO:0007669"/>
    <property type="project" value="UniProtKB-EC"/>
</dbReference>
<dbReference type="EC" id="1.1.1.169" evidence="4 11"/>
<dbReference type="EMBL" id="RSAS01000318">
    <property type="protein sequence ID" value="RRR73773.1"/>
    <property type="molecule type" value="Genomic_DNA"/>
</dbReference>
<evidence type="ECO:0000256" key="1">
    <source>
        <dbReference type="ARBA" id="ARBA00002919"/>
    </source>
</evidence>
<dbReference type="UniPathway" id="UPA00028">
    <property type="reaction ID" value="UER00004"/>
</dbReference>
<evidence type="ECO:0000256" key="7">
    <source>
        <dbReference type="ARBA" id="ARBA00022857"/>
    </source>
</evidence>
<evidence type="ECO:0000256" key="3">
    <source>
        <dbReference type="ARBA" id="ARBA00007870"/>
    </source>
</evidence>
<dbReference type="InterPro" id="IPR013332">
    <property type="entry name" value="KPR_N"/>
</dbReference>
<dbReference type="AlphaFoldDB" id="A0A426U2B9"/>
<dbReference type="Pfam" id="PF02558">
    <property type="entry name" value="ApbA"/>
    <property type="match status" value="1"/>
</dbReference>
<evidence type="ECO:0000256" key="9">
    <source>
        <dbReference type="ARBA" id="ARBA00032024"/>
    </source>
</evidence>
<dbReference type="SUPFAM" id="SSF51735">
    <property type="entry name" value="NAD(P)-binding Rossmann-fold domains"/>
    <property type="match status" value="1"/>
</dbReference>
<dbReference type="Pfam" id="PF08546">
    <property type="entry name" value="ApbA_C"/>
    <property type="match status" value="1"/>
</dbReference>
<comment type="catalytic activity">
    <reaction evidence="10 11">
        <text>(R)-pantoate + NADP(+) = 2-dehydropantoate + NADPH + H(+)</text>
        <dbReference type="Rhea" id="RHEA:16233"/>
        <dbReference type="ChEBI" id="CHEBI:11561"/>
        <dbReference type="ChEBI" id="CHEBI:15378"/>
        <dbReference type="ChEBI" id="CHEBI:15980"/>
        <dbReference type="ChEBI" id="CHEBI:57783"/>
        <dbReference type="ChEBI" id="CHEBI:58349"/>
        <dbReference type="EC" id="1.1.1.169"/>
    </reaction>
</comment>
<dbReference type="Proteomes" id="UP000280307">
    <property type="component" value="Unassembled WGS sequence"/>
</dbReference>
<feature type="domain" description="Ketopantoate reductase C-terminal" evidence="13">
    <location>
        <begin position="175"/>
        <end position="298"/>
    </location>
</feature>
<dbReference type="Gene3D" id="3.40.50.720">
    <property type="entry name" value="NAD(P)-binding Rossmann-like Domain"/>
    <property type="match status" value="1"/>
</dbReference>
<comment type="pathway">
    <text evidence="2 11">Cofactor biosynthesis; (R)-pantothenate biosynthesis; (R)-pantoate from 3-methyl-2-oxobutanoate: step 2/2.</text>
</comment>
<dbReference type="SUPFAM" id="SSF48179">
    <property type="entry name" value="6-phosphogluconate dehydrogenase C-terminal domain-like"/>
    <property type="match status" value="1"/>
</dbReference>
<evidence type="ECO:0000313" key="15">
    <source>
        <dbReference type="Proteomes" id="UP000280307"/>
    </source>
</evidence>
<dbReference type="GO" id="GO:0015940">
    <property type="term" value="P:pantothenate biosynthetic process"/>
    <property type="evidence" value="ECO:0007669"/>
    <property type="project" value="UniProtKB-UniPathway"/>
</dbReference>
<evidence type="ECO:0000256" key="5">
    <source>
        <dbReference type="ARBA" id="ARBA00019465"/>
    </source>
</evidence>
<evidence type="ECO:0000256" key="2">
    <source>
        <dbReference type="ARBA" id="ARBA00004994"/>
    </source>
</evidence>
<dbReference type="InterPro" id="IPR036291">
    <property type="entry name" value="NAD(P)-bd_dom_sf"/>
</dbReference>
<dbReference type="GO" id="GO:0050661">
    <property type="term" value="F:NADP binding"/>
    <property type="evidence" value="ECO:0007669"/>
    <property type="project" value="TreeGrafter"/>
</dbReference>
<evidence type="ECO:0000256" key="10">
    <source>
        <dbReference type="ARBA" id="ARBA00048793"/>
    </source>
</evidence>
<comment type="similarity">
    <text evidence="3 11">Belongs to the ketopantoate reductase family.</text>
</comment>
<dbReference type="PANTHER" id="PTHR43765:SF2">
    <property type="entry name" value="2-DEHYDROPANTOATE 2-REDUCTASE"/>
    <property type="match status" value="1"/>
</dbReference>
<comment type="function">
    <text evidence="1 11">Catalyzes the NADPH-dependent reduction of ketopantoate into pantoic acid.</text>
</comment>
<evidence type="ECO:0000256" key="6">
    <source>
        <dbReference type="ARBA" id="ARBA00022655"/>
    </source>
</evidence>